<comment type="caution">
    <text evidence="2">The sequence shown here is derived from an EMBL/GenBank/DDBJ whole genome shotgun (WGS) entry which is preliminary data.</text>
</comment>
<evidence type="ECO:0000313" key="3">
    <source>
        <dbReference type="Proteomes" id="UP000588277"/>
    </source>
</evidence>
<dbReference type="EMBL" id="JAAIIH010000002">
    <property type="protein sequence ID" value="NMN00170.1"/>
    <property type="molecule type" value="Genomic_DNA"/>
</dbReference>
<keyword evidence="3" id="KW-1185">Reference proteome</keyword>
<gene>
    <name evidence="2" type="ORF">G1C96_0747</name>
</gene>
<accession>A0A7Y0F193</accession>
<evidence type="ECO:0000259" key="1">
    <source>
        <dbReference type="SMART" id="SM00858"/>
    </source>
</evidence>
<keyword evidence="2" id="KW-0969">Cilium</keyword>
<keyword evidence="2" id="KW-0966">Cell projection</keyword>
<protein>
    <submittedName>
        <fullName evidence="2">Flagellar protein FlgA</fullName>
    </submittedName>
</protein>
<organism evidence="2 3">
    <name type="scientific">Bifidobacterium moraviense</name>
    <dbReference type="NCBI Taxonomy" id="2675323"/>
    <lineage>
        <taxon>Bacteria</taxon>
        <taxon>Bacillati</taxon>
        <taxon>Actinomycetota</taxon>
        <taxon>Actinomycetes</taxon>
        <taxon>Bifidobacteriales</taxon>
        <taxon>Bifidobacteriaceae</taxon>
        <taxon>Bifidobacterium</taxon>
    </lineage>
</organism>
<evidence type="ECO:0000313" key="2">
    <source>
        <dbReference type="EMBL" id="NMN00170.1"/>
    </source>
</evidence>
<proteinExistence type="predicted"/>
<dbReference type="Pfam" id="PF08666">
    <property type="entry name" value="SAF"/>
    <property type="match status" value="1"/>
</dbReference>
<dbReference type="SMART" id="SM00858">
    <property type="entry name" value="SAF"/>
    <property type="match status" value="1"/>
</dbReference>
<dbReference type="RefSeq" id="WP_169275333.1">
    <property type="nucleotide sequence ID" value="NZ_JAAIIH010000002.1"/>
</dbReference>
<name>A0A7Y0F193_9BIFI</name>
<dbReference type="CDD" id="cd11614">
    <property type="entry name" value="SAF_CpaB_FlgA_like"/>
    <property type="match status" value="1"/>
</dbReference>
<dbReference type="Gene3D" id="3.90.1210.10">
    <property type="entry name" value="Antifreeze-like/N-acetylneuraminic acid synthase C-terminal domain"/>
    <property type="match status" value="1"/>
</dbReference>
<dbReference type="InterPro" id="IPR013974">
    <property type="entry name" value="SAF"/>
</dbReference>
<sequence length="254" mass="25122">MRNHASRLSSLARRRLDVAARRWIAACCAALAVLCALGVVDALVRRQTVVVAAADIARGARLDGDSLAVAEVPVSPVTQSAAARVEDVRGMIALAPIARGQPLYPAMLSAAPVPESGSTTIEVRLASVPERLTPGDRVDLVSSVGCEAVDAAPSDAAPADGGADVDADATARSASGACVLARDALTMTAPAAAAETGASGLAGSGLLSGSGSGVSPSLSVTFALGAEDALRVLAGQEAGPLLAVLRAPSGSDEP</sequence>
<dbReference type="AlphaFoldDB" id="A0A7Y0F193"/>
<reference evidence="2 3" key="1">
    <citation type="submission" date="2020-02" db="EMBL/GenBank/DDBJ databases">
        <title>Characterization of phylogenetic diversity of novel bifidobacterial species isolated in Czech ZOOs.</title>
        <authorList>
            <person name="Lugli G.A."/>
            <person name="Vera N.B."/>
            <person name="Ventura M."/>
        </authorList>
    </citation>
    <scope>NUCLEOTIDE SEQUENCE [LARGE SCALE GENOMIC DNA]</scope>
    <source>
        <strain evidence="2 3">DSM 109958</strain>
    </source>
</reference>
<dbReference type="Proteomes" id="UP000588277">
    <property type="component" value="Unassembled WGS sequence"/>
</dbReference>
<keyword evidence="2" id="KW-0282">Flagellum</keyword>
<feature type="domain" description="SAF" evidence="1">
    <location>
        <begin position="47"/>
        <end position="109"/>
    </location>
</feature>